<evidence type="ECO:0000313" key="5">
    <source>
        <dbReference type="EMBL" id="BCK58009.1"/>
    </source>
</evidence>
<accession>A0A7G1KVK6</accession>
<dbReference type="PANTHER" id="PTHR46268">
    <property type="entry name" value="STRESS RESPONSE PROTEIN NHAX"/>
    <property type="match status" value="1"/>
</dbReference>
<gene>
    <name evidence="5" type="ORF">NWFMUON74_57810</name>
</gene>
<organism evidence="5 6">
    <name type="scientific">Nocardia wallacei</name>
    <dbReference type="NCBI Taxonomy" id="480035"/>
    <lineage>
        <taxon>Bacteria</taxon>
        <taxon>Bacillati</taxon>
        <taxon>Actinomycetota</taxon>
        <taxon>Actinomycetes</taxon>
        <taxon>Mycobacteriales</taxon>
        <taxon>Nocardiaceae</taxon>
        <taxon>Nocardia</taxon>
    </lineage>
</organism>
<feature type="domain" description="UspA" evidence="4">
    <location>
        <begin position="168"/>
        <end position="304"/>
    </location>
</feature>
<dbReference type="SUPFAM" id="SSF52402">
    <property type="entry name" value="Adenine nucleotide alpha hydrolases-like"/>
    <property type="match status" value="2"/>
</dbReference>
<feature type="domain" description="UspA" evidence="4">
    <location>
        <begin position="19"/>
        <end position="156"/>
    </location>
</feature>
<reference evidence="5 6" key="1">
    <citation type="submission" date="2020-08" db="EMBL/GenBank/DDBJ databases">
        <title>Genome Sequencing of Nocardia wallacei strain FMUON74 and assembly.</title>
        <authorList>
            <person name="Toyokawa M."/>
            <person name="Uesaka K."/>
        </authorList>
    </citation>
    <scope>NUCLEOTIDE SEQUENCE [LARGE SCALE GENOMIC DNA]</scope>
    <source>
        <strain evidence="5 6">FMUON74</strain>
    </source>
</reference>
<name>A0A7G1KVK6_9NOCA</name>
<dbReference type="GO" id="GO:0005524">
    <property type="term" value="F:ATP binding"/>
    <property type="evidence" value="ECO:0007669"/>
    <property type="project" value="UniProtKB-KW"/>
</dbReference>
<dbReference type="AlphaFoldDB" id="A0A7G1KVK6"/>
<dbReference type="PANTHER" id="PTHR46268:SF27">
    <property type="entry name" value="UNIVERSAL STRESS PROTEIN RV2623"/>
    <property type="match status" value="1"/>
</dbReference>
<keyword evidence="6" id="KW-1185">Reference proteome</keyword>
<dbReference type="InterPro" id="IPR006015">
    <property type="entry name" value="Universal_stress_UspA"/>
</dbReference>
<evidence type="ECO:0000256" key="1">
    <source>
        <dbReference type="ARBA" id="ARBA00008791"/>
    </source>
</evidence>
<protein>
    <submittedName>
        <fullName evidence="5">Universal stress protein</fullName>
    </submittedName>
</protein>
<dbReference type="PRINTS" id="PR01438">
    <property type="entry name" value="UNVRSLSTRESS"/>
</dbReference>
<evidence type="ECO:0000256" key="3">
    <source>
        <dbReference type="ARBA" id="ARBA00022840"/>
    </source>
</evidence>
<keyword evidence="2" id="KW-0547">Nucleotide-binding</keyword>
<evidence type="ECO:0000313" key="6">
    <source>
        <dbReference type="Proteomes" id="UP000516173"/>
    </source>
</evidence>
<evidence type="ECO:0000256" key="2">
    <source>
        <dbReference type="ARBA" id="ARBA00022741"/>
    </source>
</evidence>
<dbReference type="Gene3D" id="3.40.50.620">
    <property type="entry name" value="HUPs"/>
    <property type="match status" value="2"/>
</dbReference>
<dbReference type="InterPro" id="IPR014729">
    <property type="entry name" value="Rossmann-like_a/b/a_fold"/>
</dbReference>
<dbReference type="EMBL" id="AP023396">
    <property type="protein sequence ID" value="BCK58009.1"/>
    <property type="molecule type" value="Genomic_DNA"/>
</dbReference>
<keyword evidence="3" id="KW-0067">ATP-binding</keyword>
<evidence type="ECO:0000259" key="4">
    <source>
        <dbReference type="Pfam" id="PF00582"/>
    </source>
</evidence>
<dbReference type="Pfam" id="PF00582">
    <property type="entry name" value="Usp"/>
    <property type="match status" value="2"/>
</dbReference>
<sequence length="306" mass="31876">MFMTHGTNPAADPRPPGDVIVGVDGSRASDSAVRWAARTAAERGRLLRILHGLGLTTAGLLLGSDRLGAADALDKLRRKADECVAGAVALARETAPELDIDTEVSDLGPARLLIEQSRSAHLVVLGVSGVGGALTRLGSTLTAVVAHGHGAIVVVRGADEQDPDLSARPVVVGVDGNPAGQAATRVAFAEADALGVPLVAVHTWSDLPVGGLPGAAPELDPMTEAEAQRTLQEQLARCQEQYPDVVIVRKVYLSGPRDRLIGWSRSAQLLVVGSRGRGGFRGLLLGSTSQTLVQQSHCPVMVVHQR</sequence>
<dbReference type="KEGG" id="nwl:NWFMUON74_57810"/>
<comment type="similarity">
    <text evidence="1">Belongs to the universal stress protein A family.</text>
</comment>
<proteinExistence type="inferred from homology"/>
<dbReference type="Proteomes" id="UP000516173">
    <property type="component" value="Chromosome"/>
</dbReference>
<dbReference type="InterPro" id="IPR006016">
    <property type="entry name" value="UspA"/>
</dbReference>